<feature type="signal peptide" evidence="1">
    <location>
        <begin position="1"/>
        <end position="26"/>
    </location>
</feature>
<evidence type="ECO:0007829" key="3">
    <source>
        <dbReference type="PDB" id="6VE6"/>
    </source>
</evidence>
<proteinExistence type="evidence at protein level"/>
<evidence type="ECO:0000256" key="1">
    <source>
        <dbReference type="SAM" id="SignalP"/>
    </source>
</evidence>
<keyword evidence="1" id="KW-0732">Signal</keyword>
<dbReference type="AlphaFoldDB" id="Q7WSC1"/>
<accession>Q7WSC1</accession>
<sequence>MRPQKAAARALGLAVLVLAMTGGALGSPVTAGAAAAPAAASKGKAAALPDLKPGAGSFLFTGWAGKPLKVHYYAPDKITETTRILFVIHGAGRNADGYRDAWIPYAKEGQYIVLTPEYSMADFPTSLTYNVGHIVDEAGNPRPREEWSFASIEPMFDQVRKATGSKVPTYAIYGHSAGGQFVHRFVELWPDARYSRAVAANAGWYTMPDLAIKYPYGLKDAPTDAAGLKATLEKPLTILLGTADTDVNHHQLSRTPEAMTQGVHRLARGEFFYAYGRKVAHELNAKFAWKLDYAPDIAHSNTGMSQYAQKLVWE</sequence>
<dbReference type="InterPro" id="IPR029058">
    <property type="entry name" value="AB_hydrolase_fold"/>
</dbReference>
<dbReference type="SASBDB" id="Q7WSC1"/>
<dbReference type="SMR" id="Q7WSC1"/>
<keyword evidence="3" id="KW-0002">3D-structure</keyword>
<gene>
    <name evidence="2" type="primary">pahZ</name>
</gene>
<dbReference type="GO" id="GO:0016787">
    <property type="term" value="F:hydrolase activity"/>
    <property type="evidence" value="ECO:0007669"/>
    <property type="project" value="UniProtKB-KW"/>
</dbReference>
<evidence type="ECO:0000313" key="2">
    <source>
        <dbReference type="EMBL" id="BAC78155.1"/>
    </source>
</evidence>
<dbReference type="EMBL" id="AB112710">
    <property type="protein sequence ID" value="BAC78155.1"/>
    <property type="molecule type" value="Genomic_DNA"/>
</dbReference>
<dbReference type="PDB" id="6VE6">
    <property type="method" value="X-ray"/>
    <property type="resolution" value="2.45 A"/>
    <property type="chains" value="A/B/C/D=41-314"/>
</dbReference>
<protein>
    <submittedName>
        <fullName evidence="2">Poly(Aspartic acid) hydrolase-1</fullName>
    </submittedName>
</protein>
<reference evidence="2" key="1">
    <citation type="journal article" date="2003" name="Biomacromolecules">
        <title>Genetic analysis and characterization of poly(aspartic acid) hydrolase-1 from Sphingomonas sp. KT-1.</title>
        <authorList>
            <person name="Hiraishi T."/>
            <person name="Kajiyama M."/>
            <person name="Tabata K."/>
            <person name="Yamato I."/>
            <person name="Doi Y."/>
        </authorList>
    </citation>
    <scope>NUCLEOTIDE SEQUENCE</scope>
</reference>
<dbReference type="ESTHER" id="9sphn-q7wsc1">
    <property type="family name" value="PolyAspartate-hydrolase"/>
</dbReference>
<feature type="chain" id="PRO_5004296305" evidence="1">
    <location>
        <begin position="27"/>
        <end position="314"/>
    </location>
</feature>
<dbReference type="Gene3D" id="3.40.50.1820">
    <property type="entry name" value="alpha/beta hydrolase"/>
    <property type="match status" value="1"/>
</dbReference>
<reference evidence="3" key="2">
    <citation type="journal article" date="2020" name="ACS Sustain. Chem. Eng.">
        <title>Structural Characterization of Sphingomonas sp. KT-1 PahZ1-Catalyzed Biodegradation of Thermally Synthesized Poly(aspartic acid).</title>
        <authorList>
            <person name="Brambley C.A."/>
            <person name="Bolay A.L."/>
            <person name="Salvo H."/>
            <person name="Jansch A.L."/>
            <person name="Yared T.J."/>
            <person name="Miller J.M."/>
            <person name="Wallen J.R."/>
            <person name="Weiland M.H."/>
        </authorList>
    </citation>
    <scope>X-RAY CRYSTALLOGRAPHY (2.45 ANGSTROMS) OF 41-314</scope>
</reference>
<name>Q7WSC1_9SPHN</name>
<keyword evidence="2" id="KW-0378">Hydrolase</keyword>
<dbReference type="SUPFAM" id="SSF53474">
    <property type="entry name" value="alpha/beta-Hydrolases"/>
    <property type="match status" value="1"/>
</dbReference>
<organism evidence="2">
    <name type="scientific">Sphingomonas sp. KT-1</name>
    <dbReference type="NCBI Taxonomy" id="88363"/>
    <lineage>
        <taxon>Bacteria</taxon>
        <taxon>Pseudomonadati</taxon>
        <taxon>Pseudomonadota</taxon>
        <taxon>Alphaproteobacteria</taxon>
        <taxon>Sphingomonadales</taxon>
        <taxon>Sphingomonadaceae</taxon>
        <taxon>Sphingomonas</taxon>
    </lineage>
</organism>